<comment type="similarity">
    <text evidence="2">Belongs to the carbohydrate kinase PfkB family.</text>
</comment>
<evidence type="ECO:0000313" key="11">
    <source>
        <dbReference type="EMBL" id="AAT81682.1"/>
    </source>
</evidence>
<feature type="region of interest" description="Disordered" evidence="9">
    <location>
        <begin position="55"/>
        <end position="171"/>
    </location>
</feature>
<evidence type="ECO:0000256" key="4">
    <source>
        <dbReference type="ARBA" id="ARBA00022640"/>
    </source>
</evidence>
<dbReference type="GO" id="GO:0042793">
    <property type="term" value="P:plastid transcription"/>
    <property type="evidence" value="ECO:0007669"/>
    <property type="project" value="UniProtKB-ARBA"/>
</dbReference>
<comment type="subcellular location">
    <subcellularLocation>
        <location evidence="1">Plastid</location>
        <location evidence="1">Chloroplast</location>
    </subcellularLocation>
</comment>
<comment type="function">
    <text evidence="8">Required for proper chloroplast development, most likely through regulating plastid-encoded polymerase (PEP) dependent chloroplast transcription. Acts as a component of the transcriptionally active plastid chromosome that is required for plastid gene expression.</text>
</comment>
<keyword evidence="4" id="KW-0934">Plastid</keyword>
<evidence type="ECO:0000256" key="9">
    <source>
        <dbReference type="SAM" id="MobiDB-lite"/>
    </source>
</evidence>
<evidence type="ECO:0000313" key="12">
    <source>
        <dbReference type="Proteomes" id="UP000000763"/>
    </source>
</evidence>
<dbReference type="PANTHER" id="PTHR43085:SF2">
    <property type="entry name" value="FRUCTOKINASE-LIKE 2, CHLOROPLASTIC"/>
    <property type="match status" value="1"/>
</dbReference>
<keyword evidence="6 11" id="KW-0418">Kinase</keyword>
<evidence type="ECO:0000256" key="8">
    <source>
        <dbReference type="ARBA" id="ARBA00058434"/>
    </source>
</evidence>
<evidence type="ECO:0000256" key="2">
    <source>
        <dbReference type="ARBA" id="ARBA00010688"/>
    </source>
</evidence>
<feature type="compositionally biased region" description="Acidic residues" evidence="9">
    <location>
        <begin position="157"/>
        <end position="168"/>
    </location>
</feature>
<feature type="compositionally biased region" description="Basic residues" evidence="9">
    <location>
        <begin position="143"/>
        <end position="152"/>
    </location>
</feature>
<accession>A0A0P0W0N4</accession>
<name>A0A0P0W0N4_ORYSJ</name>
<evidence type="ECO:0000256" key="3">
    <source>
        <dbReference type="ARBA" id="ARBA00022528"/>
    </source>
</evidence>
<reference evidence="12" key="2">
    <citation type="journal article" date="2008" name="Nucleic Acids Res.">
        <title>The rice annotation project database (RAP-DB): 2008 update.</title>
        <authorList>
            <consortium name="The rice annotation project (RAP)"/>
        </authorList>
    </citation>
    <scope>GENOME REANNOTATION</scope>
    <source>
        <strain evidence="12">cv. Nipponbare</strain>
    </source>
</reference>
<evidence type="ECO:0000256" key="5">
    <source>
        <dbReference type="ARBA" id="ARBA00022679"/>
    </source>
</evidence>
<keyword evidence="3" id="KW-0150">Chloroplast</keyword>
<feature type="compositionally biased region" description="Polar residues" evidence="9">
    <location>
        <begin position="94"/>
        <end position="107"/>
    </location>
</feature>
<feature type="domain" description="Carbohydrate kinase PfkB" evidence="10">
    <location>
        <begin position="246"/>
        <end position="509"/>
    </location>
</feature>
<sequence length="589" mass="65547">MHRMASLLLPPQFLCSLPCSTNSIRSHLHYKPHFLGNIMTKPKAKMRLLNRNVSSMAKKSSQDVAEGSSDDESDGETSKTKKRAPRRGRKKATIQASEGETQEGQVSTEEDESPEGTKKIKRRGRKKAATTASSSEEKDKAKEPKKRGRRKVKTVEELSDNEGEDLGEDLVPSNDRQEKISANDLESKIAALLLEDTDDNDINNLIPLVCCFGPAKYSFIPSGRPANRLIDHEIHEGMKDMFWSPDQFVRAPGGSSSNVALALAASGGRVEFMGKLGDDDYGQSTLYHLNVNGVQTRAIKMDPSAFTAMSLMKVTGRGSLKMSCAKPCAEDCFVQTDINPAVLKEAKMFYYNSSALLEPTTRSSLSKAIEVSKKFGGVTFFDLNLPLPLWSSSKETKSLVKEAWEAADIIEITKQELEFLCGIKPSEKFGTKDNDKSKFTHYSPEVVTKLWHENLKVLFVTNGTSKIHYYTKEHDGWVRGTEDAPITPFTGDMSQSGDAIVAALMKMLAINPHLVTDKDYLHTAMKHAITCGVIDQWLLARERGFLPRERADPTSEQFGVRFVTEKEYRTLPDSIHTEDSSESELLYVE</sequence>
<dbReference type="InterPro" id="IPR050306">
    <property type="entry name" value="PfkB_Carbo_kinase"/>
</dbReference>
<dbReference type="Gramene" id="Os03t0602600-01">
    <property type="protein sequence ID" value="Os03t0602600-01"/>
    <property type="gene ID" value="Os03g0602600"/>
</dbReference>
<feature type="compositionally biased region" description="Basic residues" evidence="9">
    <location>
        <begin position="80"/>
        <end position="92"/>
    </location>
</feature>
<dbReference type="Pfam" id="PF00294">
    <property type="entry name" value="PfkB"/>
    <property type="match status" value="1"/>
</dbReference>
<dbReference type="Gene3D" id="3.40.1190.20">
    <property type="match status" value="1"/>
</dbReference>
<dbReference type="InterPro" id="IPR011611">
    <property type="entry name" value="PfkB_dom"/>
</dbReference>
<dbReference type="GO" id="GO:0016301">
    <property type="term" value="F:kinase activity"/>
    <property type="evidence" value="ECO:0007669"/>
    <property type="project" value="UniProtKB-KW"/>
</dbReference>
<gene>
    <name evidence="11" type="primary">OJ1519_A12.11</name>
</gene>
<organism evidence="11 12">
    <name type="scientific">Oryza sativa subsp. japonica</name>
    <name type="common">Rice</name>
    <dbReference type="NCBI Taxonomy" id="39947"/>
    <lineage>
        <taxon>Eukaryota</taxon>
        <taxon>Viridiplantae</taxon>
        <taxon>Streptophyta</taxon>
        <taxon>Embryophyta</taxon>
        <taxon>Tracheophyta</taxon>
        <taxon>Spermatophyta</taxon>
        <taxon>Magnoliopsida</taxon>
        <taxon>Liliopsida</taxon>
        <taxon>Poales</taxon>
        <taxon>Poaceae</taxon>
        <taxon>BOP clade</taxon>
        <taxon>Oryzoideae</taxon>
        <taxon>Oryzeae</taxon>
        <taxon>Oryzinae</taxon>
        <taxon>Oryza</taxon>
        <taxon>Oryza sativa</taxon>
    </lineage>
</organism>
<dbReference type="OrthoDB" id="415590at2759"/>
<feature type="compositionally biased region" description="Basic residues" evidence="9">
    <location>
        <begin position="119"/>
        <end position="128"/>
    </location>
</feature>
<dbReference type="Proteomes" id="UP000000763">
    <property type="component" value="Chromosome 3"/>
</dbReference>
<dbReference type="EMBL" id="AC097276">
    <property type="protein sequence ID" value="AAT81682.1"/>
    <property type="molecule type" value="Genomic_DNA"/>
</dbReference>
<dbReference type="GO" id="GO:0009658">
    <property type="term" value="P:chloroplast organization"/>
    <property type="evidence" value="ECO:0007669"/>
    <property type="project" value="UniProtKB-ARBA"/>
</dbReference>
<dbReference type="PANTHER" id="PTHR43085">
    <property type="entry name" value="HEXOKINASE FAMILY MEMBER"/>
    <property type="match status" value="1"/>
</dbReference>
<keyword evidence="5" id="KW-0808">Transferase</keyword>
<dbReference type="GO" id="GO:0042644">
    <property type="term" value="C:chloroplast nucleoid"/>
    <property type="evidence" value="ECO:0007669"/>
    <property type="project" value="UniProtKB-ARBA"/>
</dbReference>
<dbReference type="InterPro" id="IPR029056">
    <property type="entry name" value="Ribokinase-like"/>
</dbReference>
<evidence type="ECO:0000256" key="1">
    <source>
        <dbReference type="ARBA" id="ARBA00004229"/>
    </source>
</evidence>
<dbReference type="CDD" id="cd01167">
    <property type="entry name" value="bac_FRK"/>
    <property type="match status" value="1"/>
</dbReference>
<keyword evidence="7" id="KW-0809">Transit peptide</keyword>
<dbReference type="SUPFAM" id="SSF53613">
    <property type="entry name" value="Ribokinase-like"/>
    <property type="match status" value="1"/>
</dbReference>
<dbReference type="OMA" id="MKDALWA"/>
<evidence type="ECO:0000256" key="6">
    <source>
        <dbReference type="ARBA" id="ARBA00022777"/>
    </source>
</evidence>
<evidence type="ECO:0000259" key="10">
    <source>
        <dbReference type="Pfam" id="PF00294"/>
    </source>
</evidence>
<reference evidence="12" key="1">
    <citation type="journal article" date="2005" name="Nature">
        <title>The map-based sequence of the rice genome.</title>
        <authorList>
            <consortium name="International rice genome sequencing project (IRGSP)"/>
            <person name="Matsumoto T."/>
            <person name="Wu J."/>
            <person name="Kanamori H."/>
            <person name="Katayose Y."/>
            <person name="Fujisawa M."/>
            <person name="Namiki N."/>
            <person name="Mizuno H."/>
            <person name="Yamamoto K."/>
            <person name="Antonio B.A."/>
            <person name="Baba T."/>
            <person name="Sakata K."/>
            <person name="Nagamura Y."/>
            <person name="Aoki H."/>
            <person name="Arikawa K."/>
            <person name="Arita K."/>
            <person name="Bito T."/>
            <person name="Chiden Y."/>
            <person name="Fujitsuka N."/>
            <person name="Fukunaka R."/>
            <person name="Hamada M."/>
            <person name="Harada C."/>
            <person name="Hayashi A."/>
            <person name="Hijishita S."/>
            <person name="Honda M."/>
            <person name="Hosokawa S."/>
            <person name="Ichikawa Y."/>
            <person name="Idonuma A."/>
            <person name="Iijima M."/>
            <person name="Ikeda M."/>
            <person name="Ikeno M."/>
            <person name="Ito K."/>
            <person name="Ito S."/>
            <person name="Ito T."/>
            <person name="Ito Y."/>
            <person name="Ito Y."/>
            <person name="Iwabuchi A."/>
            <person name="Kamiya K."/>
            <person name="Karasawa W."/>
            <person name="Kurita K."/>
            <person name="Katagiri S."/>
            <person name="Kikuta A."/>
            <person name="Kobayashi H."/>
            <person name="Kobayashi N."/>
            <person name="Machita K."/>
            <person name="Maehara T."/>
            <person name="Masukawa M."/>
            <person name="Mizubayashi T."/>
            <person name="Mukai Y."/>
            <person name="Nagasaki H."/>
            <person name="Nagata Y."/>
            <person name="Naito S."/>
            <person name="Nakashima M."/>
            <person name="Nakama Y."/>
            <person name="Nakamichi Y."/>
            <person name="Nakamura M."/>
            <person name="Meguro A."/>
            <person name="Negishi M."/>
            <person name="Ohta I."/>
            <person name="Ohta T."/>
            <person name="Okamoto M."/>
            <person name="Ono N."/>
            <person name="Saji S."/>
            <person name="Sakaguchi M."/>
            <person name="Sakai K."/>
            <person name="Shibata M."/>
            <person name="Shimokawa T."/>
            <person name="Song J."/>
            <person name="Takazaki Y."/>
            <person name="Terasawa K."/>
            <person name="Tsugane M."/>
            <person name="Tsuji K."/>
            <person name="Ueda S."/>
            <person name="Waki K."/>
            <person name="Yamagata H."/>
            <person name="Yamamoto M."/>
            <person name="Yamamoto S."/>
            <person name="Yamane H."/>
            <person name="Yoshiki S."/>
            <person name="Yoshihara R."/>
            <person name="Yukawa K."/>
            <person name="Zhong H."/>
            <person name="Yano M."/>
            <person name="Yuan Q."/>
            <person name="Ouyang S."/>
            <person name="Liu J."/>
            <person name="Jones K.M."/>
            <person name="Gansberger K."/>
            <person name="Moffat K."/>
            <person name="Hill J."/>
            <person name="Bera J."/>
            <person name="Fadrosh D."/>
            <person name="Jin S."/>
            <person name="Johri S."/>
            <person name="Kim M."/>
            <person name="Overton L."/>
            <person name="Reardon M."/>
            <person name="Tsitrin T."/>
            <person name="Vuong H."/>
            <person name="Weaver B."/>
            <person name="Ciecko A."/>
            <person name="Tallon L."/>
            <person name="Jackson J."/>
            <person name="Pai G."/>
            <person name="Aken S.V."/>
            <person name="Utterback T."/>
            <person name="Reidmuller S."/>
            <person name="Feldblyum T."/>
            <person name="Hsiao J."/>
            <person name="Zismann V."/>
            <person name="Iobst S."/>
            <person name="de Vazeille A.R."/>
            <person name="Buell C.R."/>
            <person name="Ying K."/>
            <person name="Li Y."/>
            <person name="Lu T."/>
            <person name="Huang Y."/>
            <person name="Zhao Q."/>
            <person name="Feng Q."/>
            <person name="Zhang L."/>
            <person name="Zhu J."/>
            <person name="Weng Q."/>
            <person name="Mu J."/>
            <person name="Lu Y."/>
            <person name="Fan D."/>
            <person name="Liu Y."/>
            <person name="Guan J."/>
            <person name="Zhang Y."/>
            <person name="Yu S."/>
            <person name="Liu X."/>
            <person name="Zhang Y."/>
            <person name="Hong G."/>
            <person name="Han B."/>
            <person name="Choisne N."/>
            <person name="Demange N."/>
            <person name="Orjeda G."/>
            <person name="Samain S."/>
            <person name="Cattolico L."/>
            <person name="Pelletier E."/>
            <person name="Couloux A."/>
            <person name="Segurens B."/>
            <person name="Wincker P."/>
            <person name="D'Hont A."/>
            <person name="Scarpelli C."/>
            <person name="Weissenbach J."/>
            <person name="Salanoubat M."/>
            <person name="Quetier F."/>
            <person name="Yu Y."/>
            <person name="Kim H.R."/>
            <person name="Rambo T."/>
            <person name="Currie J."/>
            <person name="Collura K."/>
            <person name="Luo M."/>
            <person name="Yang T."/>
            <person name="Ammiraju J.S.S."/>
            <person name="Engler F."/>
            <person name="Soderlund C."/>
            <person name="Wing R.A."/>
            <person name="Palmer L.E."/>
            <person name="de la Bastide M."/>
            <person name="Spiegel L."/>
            <person name="Nascimento L."/>
            <person name="Zutavern T."/>
            <person name="O'Shaughnessy A."/>
            <person name="Dike S."/>
            <person name="Dedhia N."/>
            <person name="Preston R."/>
            <person name="Balija V."/>
            <person name="McCombie W.R."/>
            <person name="Chow T."/>
            <person name="Chen H."/>
            <person name="Chung M."/>
            <person name="Chen C."/>
            <person name="Shaw J."/>
            <person name="Wu H."/>
            <person name="Hsiao K."/>
            <person name="Chao Y."/>
            <person name="Chu M."/>
            <person name="Cheng C."/>
            <person name="Hour A."/>
            <person name="Lee P."/>
            <person name="Lin S."/>
            <person name="Lin Y."/>
            <person name="Liou J."/>
            <person name="Liu S."/>
            <person name="Hsing Y."/>
            <person name="Raghuvanshi S."/>
            <person name="Mohanty A."/>
            <person name="Bharti A.K."/>
            <person name="Gaur A."/>
            <person name="Gupta V."/>
            <person name="Kumar D."/>
            <person name="Ravi V."/>
            <person name="Vij S."/>
            <person name="Kapur A."/>
            <person name="Khurana P."/>
            <person name="Khurana P."/>
            <person name="Khurana J.P."/>
            <person name="Tyagi A.K."/>
            <person name="Gaikwad K."/>
            <person name="Singh A."/>
            <person name="Dalal V."/>
            <person name="Srivastava S."/>
            <person name="Dixit A."/>
            <person name="Pal A.K."/>
            <person name="Ghazi I.A."/>
            <person name="Yadav M."/>
            <person name="Pandit A."/>
            <person name="Bhargava A."/>
            <person name="Sureshbabu K."/>
            <person name="Batra K."/>
            <person name="Sharma T.R."/>
            <person name="Mohapatra T."/>
            <person name="Singh N.K."/>
            <person name="Messing J."/>
            <person name="Nelson A.B."/>
            <person name="Fuks G."/>
            <person name="Kavchok S."/>
            <person name="Keizer G."/>
            <person name="Linton E."/>
            <person name="Llaca V."/>
            <person name="Song R."/>
            <person name="Tanyolac B."/>
            <person name="Young S."/>
            <person name="Ho-Il K."/>
            <person name="Hahn J.H."/>
            <person name="Sangsakoo G."/>
            <person name="Vanavichit A."/>
            <person name="de Mattos Luiz.A.T."/>
            <person name="Zimmer P.D."/>
            <person name="Malone G."/>
            <person name="Dellagostin O."/>
            <person name="de Oliveira A.C."/>
            <person name="Bevan M."/>
            <person name="Bancroft I."/>
            <person name="Minx P."/>
            <person name="Cordum H."/>
            <person name="Wilson R."/>
            <person name="Cheng Z."/>
            <person name="Jin W."/>
            <person name="Jiang J."/>
            <person name="Leong S.A."/>
            <person name="Iwama H."/>
            <person name="Gojobori T."/>
            <person name="Itoh T."/>
            <person name="Niimura Y."/>
            <person name="Fujii Y."/>
            <person name="Habara T."/>
            <person name="Sakai H."/>
            <person name="Sato Y."/>
            <person name="Wilson G."/>
            <person name="Kumar K."/>
            <person name="McCouch S."/>
            <person name="Juretic N."/>
            <person name="Hoen D."/>
            <person name="Wright S."/>
            <person name="Bruskiewich R."/>
            <person name="Bureau T."/>
            <person name="Miyao A."/>
            <person name="Hirochika H."/>
            <person name="Nishikawa T."/>
            <person name="Kadowaki K."/>
            <person name="Sugiura M."/>
            <person name="Burr B."/>
            <person name="Sasaki T."/>
        </authorList>
    </citation>
    <scope>NUCLEOTIDE SEQUENCE [LARGE SCALE GENOMIC DNA]</scope>
    <source>
        <strain evidence="12">cv. Nipponbare</strain>
    </source>
</reference>
<protein>
    <submittedName>
        <fullName evidence="11">Kinase</fullName>
    </submittedName>
</protein>
<dbReference type="AlphaFoldDB" id="A0A0P0W0N4"/>
<evidence type="ECO:0000256" key="7">
    <source>
        <dbReference type="ARBA" id="ARBA00022946"/>
    </source>
</evidence>
<dbReference type="SMR" id="A0A0P0W0N4"/>
<dbReference type="FunFam" id="3.40.1190.20:FF:000021">
    <property type="entry name" value="Fructokinase-like 2, chloroplastic"/>
    <property type="match status" value="1"/>
</dbReference>
<proteinExistence type="inferred from homology"/>